<dbReference type="AlphaFoldDB" id="A0A1E5D7X3"/>
<sequence>MKQASPNLAKIIVLDLFTVGRVPLLLLMLIFASAMGVVFATHTSRQAISAKDQALVEREHLDNEWRNLMLEENALAEHSRVQRMAKSELLMKRPDADKEVVISLQ</sequence>
<evidence type="ECO:0000313" key="10">
    <source>
        <dbReference type="EMBL" id="OEE79800.1"/>
    </source>
</evidence>
<reference evidence="10 11" key="1">
    <citation type="journal article" date="2012" name="Science">
        <title>Ecological populations of bacteria act as socially cohesive units of antibiotic production and resistance.</title>
        <authorList>
            <person name="Cordero O.X."/>
            <person name="Wildschutte H."/>
            <person name="Kirkup B."/>
            <person name="Proehl S."/>
            <person name="Ngo L."/>
            <person name="Hussain F."/>
            <person name="Le Roux F."/>
            <person name="Mincer T."/>
            <person name="Polz M.F."/>
        </authorList>
    </citation>
    <scope>NUCLEOTIDE SEQUENCE [LARGE SCALE GENOMIC DNA]</scope>
    <source>
        <strain evidence="10 11">FF-238</strain>
    </source>
</reference>
<comment type="subcellular location">
    <subcellularLocation>
        <location evidence="8">Cell inner membrane</location>
        <topology evidence="8">Single-pass type II membrane protein</topology>
    </subcellularLocation>
    <subcellularLocation>
        <location evidence="1">Cell membrane</location>
        <topology evidence="1">Single-pass type II membrane protein</topology>
    </subcellularLocation>
    <text evidence="8">Localizes to the division septum where it forms a ring structure.</text>
</comment>
<gene>
    <name evidence="8" type="primary">ftsL</name>
    <name evidence="10" type="ORF">A130_01605</name>
</gene>
<dbReference type="GO" id="GO:0043093">
    <property type="term" value="P:FtsZ-dependent cytokinesis"/>
    <property type="evidence" value="ECO:0007669"/>
    <property type="project" value="UniProtKB-UniRule"/>
</dbReference>
<dbReference type="PANTHER" id="PTHR37479">
    <property type="entry name" value="CELL DIVISION PROTEIN FTSL"/>
    <property type="match status" value="1"/>
</dbReference>
<evidence type="ECO:0000313" key="11">
    <source>
        <dbReference type="Proteomes" id="UP000094165"/>
    </source>
</evidence>
<keyword evidence="3 8" id="KW-0132">Cell division</keyword>
<dbReference type="HAMAP" id="MF_00910">
    <property type="entry name" value="FtsL"/>
    <property type="match status" value="1"/>
</dbReference>
<keyword evidence="2 8" id="KW-1003">Cell membrane</keyword>
<dbReference type="GO" id="GO:0005886">
    <property type="term" value="C:plasma membrane"/>
    <property type="evidence" value="ECO:0007669"/>
    <property type="project" value="UniProtKB-SubCell"/>
</dbReference>
<dbReference type="GO" id="GO:0032153">
    <property type="term" value="C:cell division site"/>
    <property type="evidence" value="ECO:0007669"/>
    <property type="project" value="UniProtKB-UniRule"/>
</dbReference>
<evidence type="ECO:0000256" key="8">
    <source>
        <dbReference type="HAMAP-Rule" id="MF_00910"/>
    </source>
</evidence>
<feature type="transmembrane region" description="Helical" evidence="8">
    <location>
        <begin position="22"/>
        <end position="41"/>
    </location>
</feature>
<evidence type="ECO:0000256" key="1">
    <source>
        <dbReference type="ARBA" id="ARBA00004401"/>
    </source>
</evidence>
<evidence type="ECO:0000256" key="3">
    <source>
        <dbReference type="ARBA" id="ARBA00022618"/>
    </source>
</evidence>
<keyword evidence="5 8" id="KW-1133">Transmembrane helix</keyword>
<keyword evidence="6 8" id="KW-0472">Membrane</keyword>
<keyword evidence="8" id="KW-0997">Cell inner membrane</keyword>
<comment type="similarity">
    <text evidence="8">Belongs to the FtsL family.</text>
</comment>
<evidence type="ECO:0000256" key="5">
    <source>
        <dbReference type="ARBA" id="ARBA00022989"/>
    </source>
</evidence>
<comment type="subunit">
    <text evidence="8">Part of a complex composed of FtsB, FtsL and FtsQ.</text>
</comment>
<dbReference type="NCBIfam" id="TIGR02209">
    <property type="entry name" value="ftsL_broad"/>
    <property type="match status" value="1"/>
</dbReference>
<dbReference type="Pfam" id="PF04999">
    <property type="entry name" value="FtsL"/>
    <property type="match status" value="1"/>
</dbReference>
<evidence type="ECO:0000256" key="9">
    <source>
        <dbReference type="NCBIfam" id="TIGR02209"/>
    </source>
</evidence>
<accession>A0A1E5D7X3</accession>
<evidence type="ECO:0000256" key="7">
    <source>
        <dbReference type="ARBA" id="ARBA00023306"/>
    </source>
</evidence>
<evidence type="ECO:0000256" key="2">
    <source>
        <dbReference type="ARBA" id="ARBA00022475"/>
    </source>
</evidence>
<dbReference type="EMBL" id="AJYW02000017">
    <property type="protein sequence ID" value="OEE79800.1"/>
    <property type="molecule type" value="Genomic_DNA"/>
</dbReference>
<evidence type="ECO:0000256" key="6">
    <source>
        <dbReference type="ARBA" id="ARBA00023136"/>
    </source>
</evidence>
<dbReference type="RefSeq" id="WP_017051080.1">
    <property type="nucleotide sequence ID" value="NZ_AJYW02000017.1"/>
</dbReference>
<dbReference type="PANTHER" id="PTHR37479:SF1">
    <property type="entry name" value="CELL DIVISION PROTEIN FTSL"/>
    <property type="match status" value="1"/>
</dbReference>
<comment type="caution">
    <text evidence="10">The sequence shown here is derived from an EMBL/GenBank/DDBJ whole genome shotgun (WGS) entry which is preliminary data.</text>
</comment>
<keyword evidence="7 8" id="KW-0131">Cell cycle</keyword>
<comment type="function">
    <text evidence="8">Essential cell division protein. May link together the upstream cell division proteins, which are predominantly cytoplasmic, with the downstream cell division proteins, which are predominantly periplasmic.</text>
</comment>
<dbReference type="Proteomes" id="UP000094165">
    <property type="component" value="Unassembled WGS sequence"/>
</dbReference>
<dbReference type="InterPro" id="IPR011922">
    <property type="entry name" value="Cell_div_FtsL"/>
</dbReference>
<protein>
    <recommendedName>
        <fullName evidence="8 9">Cell division protein FtsL</fullName>
    </recommendedName>
</protein>
<keyword evidence="4 8" id="KW-0812">Transmembrane</keyword>
<keyword evidence="11" id="KW-1185">Reference proteome</keyword>
<name>A0A1E5D7X3_9VIBR</name>
<organism evidence="10 11">
    <name type="scientific">Vibrio genomosp. F6 str. FF-238</name>
    <dbReference type="NCBI Taxonomy" id="1191298"/>
    <lineage>
        <taxon>Bacteria</taxon>
        <taxon>Pseudomonadati</taxon>
        <taxon>Pseudomonadota</taxon>
        <taxon>Gammaproteobacteria</taxon>
        <taxon>Vibrionales</taxon>
        <taxon>Vibrionaceae</taxon>
        <taxon>Vibrio</taxon>
    </lineage>
</organism>
<evidence type="ECO:0000256" key="4">
    <source>
        <dbReference type="ARBA" id="ARBA00022692"/>
    </source>
</evidence>
<proteinExistence type="inferred from homology"/>